<name>A0A2J8H0V9_VIBDI</name>
<dbReference type="RefSeq" id="WP_102954447.1">
    <property type="nucleotide sequence ID" value="NZ_POSI01000009.1"/>
</dbReference>
<dbReference type="HAMAP" id="MF_00652">
    <property type="entry name" value="UPF0246"/>
    <property type="match status" value="1"/>
</dbReference>
<evidence type="ECO:0000313" key="3">
    <source>
        <dbReference type="Proteomes" id="UP000236449"/>
    </source>
</evidence>
<dbReference type="GO" id="GO:0005829">
    <property type="term" value="C:cytosol"/>
    <property type="evidence" value="ECO:0007669"/>
    <property type="project" value="TreeGrafter"/>
</dbReference>
<dbReference type="AlphaFoldDB" id="A0A2J8H0V9"/>
<dbReference type="Pfam" id="PF03883">
    <property type="entry name" value="H2O2_YaaD"/>
    <property type="match status" value="1"/>
</dbReference>
<evidence type="ECO:0000313" key="2">
    <source>
        <dbReference type="EMBL" id="PNI05167.1"/>
    </source>
</evidence>
<sequence>MLIVVSPAKTLDYESPLPTTRFTQPELTSHSAELIKVCRTLTPQDIADLMKVSDKIAGLNVARFEQWTETFTPDNSRPAIFAFKGDVYTGLEAETLSEADLDYAQNHLRMLSGLYGLLKPLDLMQPYRLEMGTKLGNERGSNLYQFWGNIITDKLNEAIKAQEDNVLINLASNEYFKAVKPKALDAQVITPVFKDCKNGQYKVISFFAKKARGMMARYIIENRIESVKQLESFDTAGYYYCAAESTATELVFKREEQ</sequence>
<proteinExistence type="inferred from homology"/>
<dbReference type="NCBIfam" id="NF002541">
    <property type="entry name" value="PRK02101.1-1"/>
    <property type="match status" value="1"/>
</dbReference>
<dbReference type="Proteomes" id="UP000236449">
    <property type="component" value="Unassembled WGS sequence"/>
</dbReference>
<dbReference type="EMBL" id="POSK01000005">
    <property type="protein sequence ID" value="PNI05167.1"/>
    <property type="molecule type" value="Genomic_DNA"/>
</dbReference>
<evidence type="ECO:0000256" key="1">
    <source>
        <dbReference type="HAMAP-Rule" id="MF_00652"/>
    </source>
</evidence>
<comment type="similarity">
    <text evidence="1">Belongs to the UPF0246 family.</text>
</comment>
<dbReference type="GO" id="GO:0033194">
    <property type="term" value="P:response to hydroperoxide"/>
    <property type="evidence" value="ECO:0007669"/>
    <property type="project" value="TreeGrafter"/>
</dbReference>
<dbReference type="PANTHER" id="PTHR30283:SF4">
    <property type="entry name" value="PEROXIDE STRESS RESISTANCE PROTEIN YAAA"/>
    <property type="match status" value="1"/>
</dbReference>
<accession>A0A2J8H0V9</accession>
<dbReference type="InterPro" id="IPR005583">
    <property type="entry name" value="YaaA"/>
</dbReference>
<dbReference type="NCBIfam" id="NF002542">
    <property type="entry name" value="PRK02101.1-3"/>
    <property type="match status" value="1"/>
</dbReference>
<dbReference type="OrthoDB" id="9777133at2"/>
<reference evidence="2 3" key="1">
    <citation type="submission" date="2018-01" db="EMBL/GenBank/DDBJ databases">
        <title>Draft genome sequences of six Vibrio diazotrophicus strains isolated from deep-sea sediments of the Baltic Sea.</title>
        <authorList>
            <person name="Castillo D."/>
            <person name="Vandieken V."/>
            <person name="Chiang O."/>
            <person name="Middelboe M."/>
        </authorList>
    </citation>
    <scope>NUCLEOTIDE SEQUENCE [LARGE SCALE GENOMIC DNA]</scope>
    <source>
        <strain evidence="2 3">60.27F</strain>
    </source>
</reference>
<comment type="caution">
    <text evidence="2">The sequence shown here is derived from an EMBL/GenBank/DDBJ whole genome shotgun (WGS) entry which is preliminary data.</text>
</comment>
<organism evidence="2 3">
    <name type="scientific">Vibrio diazotrophicus</name>
    <dbReference type="NCBI Taxonomy" id="685"/>
    <lineage>
        <taxon>Bacteria</taxon>
        <taxon>Pseudomonadati</taxon>
        <taxon>Pseudomonadota</taxon>
        <taxon>Gammaproteobacteria</taxon>
        <taxon>Vibrionales</taxon>
        <taxon>Vibrionaceae</taxon>
        <taxon>Vibrio</taxon>
    </lineage>
</organism>
<protein>
    <recommendedName>
        <fullName evidence="1">UPF0246 protein C1N32_09420</fullName>
    </recommendedName>
</protein>
<dbReference type="PANTHER" id="PTHR30283">
    <property type="entry name" value="PEROXIDE STRESS RESPONSE PROTEIN YAAA"/>
    <property type="match status" value="1"/>
</dbReference>
<gene>
    <name evidence="2" type="ORF">C1N32_09420</name>
</gene>